<dbReference type="Pfam" id="PF00440">
    <property type="entry name" value="TetR_N"/>
    <property type="match status" value="1"/>
</dbReference>
<evidence type="ECO:0000259" key="5">
    <source>
        <dbReference type="PROSITE" id="PS50977"/>
    </source>
</evidence>
<name>A0A7W9DNE9_9ACTN</name>
<organism evidence="6 7">
    <name type="scientific">Sphaerisporangium krabiense</name>
    <dbReference type="NCBI Taxonomy" id="763782"/>
    <lineage>
        <taxon>Bacteria</taxon>
        <taxon>Bacillati</taxon>
        <taxon>Actinomycetota</taxon>
        <taxon>Actinomycetes</taxon>
        <taxon>Streptosporangiales</taxon>
        <taxon>Streptosporangiaceae</taxon>
        <taxon>Sphaerisporangium</taxon>
    </lineage>
</organism>
<keyword evidence="3" id="KW-0804">Transcription</keyword>
<evidence type="ECO:0000313" key="7">
    <source>
        <dbReference type="Proteomes" id="UP000588112"/>
    </source>
</evidence>
<dbReference type="InterPro" id="IPR009057">
    <property type="entry name" value="Homeodomain-like_sf"/>
</dbReference>
<dbReference type="Gene3D" id="1.10.357.10">
    <property type="entry name" value="Tetracycline Repressor, domain 2"/>
    <property type="match status" value="1"/>
</dbReference>
<dbReference type="Proteomes" id="UP000588112">
    <property type="component" value="Unassembled WGS sequence"/>
</dbReference>
<dbReference type="PANTHER" id="PTHR30055">
    <property type="entry name" value="HTH-TYPE TRANSCRIPTIONAL REGULATOR RUTR"/>
    <property type="match status" value="1"/>
</dbReference>
<dbReference type="RefSeq" id="WP_239139457.1">
    <property type="nucleotide sequence ID" value="NZ_BOOS01000034.1"/>
</dbReference>
<dbReference type="GO" id="GO:0003700">
    <property type="term" value="F:DNA-binding transcription factor activity"/>
    <property type="evidence" value="ECO:0007669"/>
    <property type="project" value="TreeGrafter"/>
</dbReference>
<evidence type="ECO:0000256" key="1">
    <source>
        <dbReference type="ARBA" id="ARBA00023015"/>
    </source>
</evidence>
<evidence type="ECO:0000256" key="2">
    <source>
        <dbReference type="ARBA" id="ARBA00023125"/>
    </source>
</evidence>
<gene>
    <name evidence="6" type="ORF">BJ981_000967</name>
</gene>
<evidence type="ECO:0000256" key="3">
    <source>
        <dbReference type="ARBA" id="ARBA00023163"/>
    </source>
</evidence>
<dbReference type="PROSITE" id="PS50977">
    <property type="entry name" value="HTH_TETR_2"/>
    <property type="match status" value="1"/>
</dbReference>
<evidence type="ECO:0000256" key="4">
    <source>
        <dbReference type="PROSITE-ProRule" id="PRU00335"/>
    </source>
</evidence>
<feature type="DNA-binding region" description="H-T-H motif" evidence="4">
    <location>
        <begin position="33"/>
        <end position="52"/>
    </location>
</feature>
<keyword evidence="2 4" id="KW-0238">DNA-binding</keyword>
<evidence type="ECO:0000313" key="6">
    <source>
        <dbReference type="EMBL" id="MBB5625268.1"/>
    </source>
</evidence>
<dbReference type="AlphaFoldDB" id="A0A7W9DNE9"/>
<dbReference type="GO" id="GO:0000976">
    <property type="term" value="F:transcription cis-regulatory region binding"/>
    <property type="evidence" value="ECO:0007669"/>
    <property type="project" value="TreeGrafter"/>
</dbReference>
<dbReference type="PRINTS" id="PR00455">
    <property type="entry name" value="HTHTETR"/>
</dbReference>
<feature type="domain" description="HTH tetR-type" evidence="5">
    <location>
        <begin position="10"/>
        <end position="70"/>
    </location>
</feature>
<accession>A0A7W9DNE9</accession>
<dbReference type="SUPFAM" id="SSF46689">
    <property type="entry name" value="Homeodomain-like"/>
    <property type="match status" value="1"/>
</dbReference>
<dbReference type="PANTHER" id="PTHR30055:SF234">
    <property type="entry name" value="HTH-TYPE TRANSCRIPTIONAL REGULATOR BETI"/>
    <property type="match status" value="1"/>
</dbReference>
<keyword evidence="7" id="KW-1185">Reference proteome</keyword>
<dbReference type="InterPro" id="IPR050109">
    <property type="entry name" value="HTH-type_TetR-like_transc_reg"/>
</dbReference>
<keyword evidence="1" id="KW-0805">Transcription regulation</keyword>
<proteinExistence type="predicted"/>
<dbReference type="InterPro" id="IPR001647">
    <property type="entry name" value="HTH_TetR"/>
</dbReference>
<comment type="caution">
    <text evidence="6">The sequence shown here is derived from an EMBL/GenBank/DDBJ whole genome shotgun (WGS) entry which is preliminary data.</text>
</comment>
<reference evidence="6 7" key="1">
    <citation type="submission" date="2020-08" db="EMBL/GenBank/DDBJ databases">
        <title>Sequencing the genomes of 1000 actinobacteria strains.</title>
        <authorList>
            <person name="Klenk H.-P."/>
        </authorList>
    </citation>
    <scope>NUCLEOTIDE SEQUENCE [LARGE SCALE GENOMIC DNA]</scope>
    <source>
        <strain evidence="6 7">DSM 45790</strain>
    </source>
</reference>
<sequence>MAEVKSGRSAATRRRIVRAAHDLFVVHGYAGATFQHIADSAGVSVQTVYFHYGSKSKLLKEVIDTASVGDDAPVALLDRPEFTDLAALDDAEAVVQGWVETSAAILDRVAPVLAVVRDAAGSDPDMAAQWAVNSGQRRAAHEAFVAVLTRLESLRPGLTAHEATDITIGLLSPELFLILTRECAWPTPRWQSWTTAQLAHALLRPA</sequence>
<dbReference type="EMBL" id="JACHBR010000001">
    <property type="protein sequence ID" value="MBB5625268.1"/>
    <property type="molecule type" value="Genomic_DNA"/>
</dbReference>
<protein>
    <submittedName>
        <fullName evidence="6">AcrR family transcriptional regulator</fullName>
    </submittedName>
</protein>